<dbReference type="Proteomes" id="UP000441797">
    <property type="component" value="Unassembled WGS sequence"/>
</dbReference>
<sequence>MFSQSQIWGSLAGLGLLFGTASGVVVAQIPHEMPGEIAPTNQFRRIEQPLGLKIGVTLGGIALIGLELWWFVLSKTKAQQAQAHQGIQELTITVDGGYQPDRIVVNAGQLVRLNFLRRDPSSCLEKVLLPDFHIAQDLELDRVTPIEFTPSNPGQYQFTCGMNMFRGVVEVQ</sequence>
<dbReference type="RefSeq" id="WP_105219754.1">
    <property type="nucleotide sequence ID" value="NZ_CAWNSU010000046.1"/>
</dbReference>
<dbReference type="AlphaFoldDB" id="A0A6N8FXI2"/>
<gene>
    <name evidence="3" type="ORF">BWI75_11940</name>
</gene>
<dbReference type="Pfam" id="PF13473">
    <property type="entry name" value="Cupredoxin_1"/>
    <property type="match status" value="1"/>
</dbReference>
<evidence type="ECO:0000259" key="2">
    <source>
        <dbReference type="Pfam" id="PF13473"/>
    </source>
</evidence>
<reference evidence="3 4" key="1">
    <citation type="journal article" date="2019" name="Front. Microbiol.">
        <title>Genomic Features for Desiccation Tolerance and Sugar Biosynthesis in the Extremophile Gloeocapsopsis sp. UTEX B3054.</title>
        <authorList>
            <person name="Urrejola C."/>
            <person name="Alcorta J."/>
            <person name="Salas L."/>
            <person name="Vasquez M."/>
            <person name="Polz M.F."/>
            <person name="Vicuna R."/>
            <person name="Diez B."/>
        </authorList>
    </citation>
    <scope>NUCLEOTIDE SEQUENCE [LARGE SCALE GENOMIC DNA]</scope>
    <source>
        <strain evidence="3 4">1H9</strain>
    </source>
</reference>
<accession>A0A6N8FXI2</accession>
<evidence type="ECO:0000313" key="4">
    <source>
        <dbReference type="Proteomes" id="UP000441797"/>
    </source>
</evidence>
<comment type="caution">
    <text evidence="3">The sequence shown here is derived from an EMBL/GenBank/DDBJ whole genome shotgun (WGS) entry which is preliminary data.</text>
</comment>
<evidence type="ECO:0000313" key="3">
    <source>
        <dbReference type="EMBL" id="MUL37035.1"/>
    </source>
</evidence>
<keyword evidence="4" id="KW-1185">Reference proteome</keyword>
<name>A0A6N8FXI2_9CHRO</name>
<keyword evidence="1" id="KW-1133">Transmembrane helix</keyword>
<dbReference type="Gene3D" id="2.60.40.420">
    <property type="entry name" value="Cupredoxins - blue copper proteins"/>
    <property type="match status" value="1"/>
</dbReference>
<protein>
    <recommendedName>
        <fullName evidence="2">EfeO-type cupredoxin-like domain-containing protein</fullName>
    </recommendedName>
</protein>
<dbReference type="OrthoDB" id="9800141at2"/>
<feature type="domain" description="EfeO-type cupredoxin-like" evidence="2">
    <location>
        <begin position="68"/>
        <end position="169"/>
    </location>
</feature>
<proteinExistence type="predicted"/>
<keyword evidence="1" id="KW-0472">Membrane</keyword>
<evidence type="ECO:0000256" key="1">
    <source>
        <dbReference type="SAM" id="Phobius"/>
    </source>
</evidence>
<dbReference type="SUPFAM" id="SSF49503">
    <property type="entry name" value="Cupredoxins"/>
    <property type="match status" value="1"/>
</dbReference>
<dbReference type="InterPro" id="IPR008972">
    <property type="entry name" value="Cupredoxin"/>
</dbReference>
<dbReference type="EMBL" id="NAPY01000016">
    <property type="protein sequence ID" value="MUL37035.1"/>
    <property type="molecule type" value="Genomic_DNA"/>
</dbReference>
<organism evidence="3 4">
    <name type="scientific">Gloeocapsopsis dulcis AAB1 = 1H9</name>
    <dbReference type="NCBI Taxonomy" id="1433147"/>
    <lineage>
        <taxon>Bacteria</taxon>
        <taxon>Bacillati</taxon>
        <taxon>Cyanobacteriota</taxon>
        <taxon>Cyanophyceae</taxon>
        <taxon>Oscillatoriophycideae</taxon>
        <taxon>Chroococcales</taxon>
        <taxon>Chroococcaceae</taxon>
        <taxon>Gloeocapsopsis</taxon>
        <taxon>Gloeocapsopsis dulcis</taxon>
    </lineage>
</organism>
<keyword evidence="1" id="KW-0812">Transmembrane</keyword>
<feature type="transmembrane region" description="Helical" evidence="1">
    <location>
        <begin position="51"/>
        <end position="72"/>
    </location>
</feature>
<dbReference type="InterPro" id="IPR028096">
    <property type="entry name" value="EfeO_Cupredoxin"/>
</dbReference>